<evidence type="ECO:0000256" key="2">
    <source>
        <dbReference type="SAM" id="MobiDB-lite"/>
    </source>
</evidence>
<dbReference type="InterPro" id="IPR051970">
    <property type="entry name" value="TEL2_Regulation"/>
</dbReference>
<evidence type="ECO:0000313" key="5">
    <source>
        <dbReference type="Proteomes" id="UP001150569"/>
    </source>
</evidence>
<dbReference type="InterPro" id="IPR038528">
    <property type="entry name" value="TEL2_C_sf"/>
</dbReference>
<dbReference type="OrthoDB" id="10258062at2759"/>
<feature type="domain" description="Telomere length regulation protein conserved" evidence="3">
    <location>
        <begin position="643"/>
        <end position="751"/>
    </location>
</feature>
<evidence type="ECO:0000256" key="1">
    <source>
        <dbReference type="ARBA" id="ARBA00006133"/>
    </source>
</evidence>
<dbReference type="AlphaFoldDB" id="A0A9W8DTD8"/>
<comment type="similarity">
    <text evidence="1">Belongs to the TEL2 family.</text>
</comment>
<evidence type="ECO:0000259" key="3">
    <source>
        <dbReference type="Pfam" id="PF10193"/>
    </source>
</evidence>
<proteinExistence type="inferred from homology"/>
<keyword evidence="5" id="KW-1185">Reference proteome</keyword>
<organism evidence="4 5">
    <name type="scientific">Tieghemiomyces parasiticus</name>
    <dbReference type="NCBI Taxonomy" id="78921"/>
    <lineage>
        <taxon>Eukaryota</taxon>
        <taxon>Fungi</taxon>
        <taxon>Fungi incertae sedis</taxon>
        <taxon>Zoopagomycota</taxon>
        <taxon>Kickxellomycotina</taxon>
        <taxon>Dimargaritomycetes</taxon>
        <taxon>Dimargaritales</taxon>
        <taxon>Dimargaritaceae</taxon>
        <taxon>Tieghemiomyces</taxon>
    </lineage>
</organism>
<dbReference type="GO" id="GO:0005829">
    <property type="term" value="C:cytosol"/>
    <property type="evidence" value="ECO:0007669"/>
    <property type="project" value="TreeGrafter"/>
</dbReference>
<dbReference type="GO" id="GO:0051083">
    <property type="term" value="P:'de novo' cotranslational protein folding"/>
    <property type="evidence" value="ECO:0007669"/>
    <property type="project" value="TreeGrafter"/>
</dbReference>
<dbReference type="InterPro" id="IPR019337">
    <property type="entry name" value="Telomere_length_regulation_dom"/>
</dbReference>
<dbReference type="Proteomes" id="UP001150569">
    <property type="component" value="Unassembled WGS sequence"/>
</dbReference>
<dbReference type="GO" id="GO:0042162">
    <property type="term" value="F:telomeric DNA binding"/>
    <property type="evidence" value="ECO:0007669"/>
    <property type="project" value="TreeGrafter"/>
</dbReference>
<evidence type="ECO:0000313" key="4">
    <source>
        <dbReference type="EMBL" id="KAJ1917054.1"/>
    </source>
</evidence>
<dbReference type="PANTHER" id="PTHR15830">
    <property type="entry name" value="TELOMERE LENGTH REGULATION PROTEIN TEL2 FAMILY MEMBER"/>
    <property type="match status" value="1"/>
</dbReference>
<dbReference type="Gene3D" id="1.25.40.720">
    <property type="entry name" value="Telomere length regulation protein 2, C-terminal domain"/>
    <property type="match status" value="2"/>
</dbReference>
<feature type="region of interest" description="Disordered" evidence="2">
    <location>
        <begin position="588"/>
        <end position="610"/>
    </location>
</feature>
<accession>A0A9W8DTD8</accession>
<gene>
    <name evidence="4" type="primary">TEL2_2</name>
    <name evidence="4" type="ORF">IWQ60_007896</name>
</gene>
<reference evidence="4" key="1">
    <citation type="submission" date="2022-07" db="EMBL/GenBank/DDBJ databases">
        <title>Phylogenomic reconstructions and comparative analyses of Kickxellomycotina fungi.</title>
        <authorList>
            <person name="Reynolds N.K."/>
            <person name="Stajich J.E."/>
            <person name="Barry K."/>
            <person name="Grigoriev I.V."/>
            <person name="Crous P."/>
            <person name="Smith M.E."/>
        </authorList>
    </citation>
    <scope>NUCLEOTIDE SEQUENCE</scope>
    <source>
        <strain evidence="4">RSA 861</strain>
    </source>
</reference>
<dbReference type="PANTHER" id="PTHR15830:SF10">
    <property type="entry name" value="TELOMERE LENGTH REGULATION PROTEIN TEL2 HOMOLOG"/>
    <property type="match status" value="1"/>
</dbReference>
<comment type="caution">
    <text evidence="4">The sequence shown here is derived from an EMBL/GenBank/DDBJ whole genome shotgun (WGS) entry which is preliminary data.</text>
</comment>
<dbReference type="GO" id="GO:0051879">
    <property type="term" value="F:Hsp90 protein binding"/>
    <property type="evidence" value="ECO:0007669"/>
    <property type="project" value="TreeGrafter"/>
</dbReference>
<dbReference type="EMBL" id="JANBPT010000557">
    <property type="protein sequence ID" value="KAJ1917054.1"/>
    <property type="molecule type" value="Genomic_DNA"/>
</dbReference>
<dbReference type="Pfam" id="PF10193">
    <property type="entry name" value="Telomere_reg-2"/>
    <property type="match status" value="1"/>
</dbReference>
<protein>
    <submittedName>
        <fullName evidence="4">Telomere binding protein</fullName>
    </submittedName>
</protein>
<name>A0A9W8DTD8_9FUNG</name>
<sequence length="1004" mass="111777">MDLSHDPAGVCREKIQQFYRILQRDTLTKHELLRALREPLVFLGLSPTGPTPTDEAEFTLADLPVKSRPLFLTTYYSSFVRYCLTYIPPRWLDQFSEDEREEVWNPLFGLSILTDTEPLPNPHAAQFDGMSESVTVQAFQMVIRLLSNEPSAGETRCTLEATGPTSNLIHSATLAAVHALLVRYVQSPHLLVALYRGTVTLSKLTAAPGGRNRRLGHLISHPNTGHNAAGGLDDWQPVLASLVSLPDRVANHLARGAVNPSLMPAPFAAELTNQLYRWVTGQPGEQVFAEASPVDSEMKPIPFQVAVLAKLGNVNQFDRLAELMWEGLDETVESGQRGVLEFWTPLFQLCDDTVCLRFFRAVLSHLHQKYLRWDSGNYRRAVYLLVPLVQAWTTPELPSLTTATATLSETGQVARTLRDMERILLTHFILGGAVRTETLQTLILTVYYMYTTPDARHAACARMLDAISQVWTSPTFLSATPTGTIQSVMESLILTVALSPAAVLQPFTLRPATMHGVQHFLECPVPETRYLGLVAAECISQRIDPSTQMLDFGLPKDDPSVSRLRKLGRINGDFGDLASAPFRVPDEARLAERSRQRRTEKPTADVVKETDEPTRPLIQEYRKMPHATEVNPVTKNEKYIPRPRFLREMMAYLAAHDDPDRFELGLETAADCIQAADSGDLEYNAATLTTRLLRMSDTFDSPTFAERREAALVALLVRLPHQTSPLIASEVFEREYTLGQRIAMLVSLAHASGRLAHADYDQDCVARRTAVQHVEQAQRQFERLQVRNPDPLHIVSPSPASALGTGRVTRYSRKLEIQKEQRAQPAKKNKFLALAGPVFFFPLLGGIYSRDSYFDVTKEPLVFECYLRTLNAFLYHGASSPYTPKMAGEYWQLIQPVLSRSQTYQANLAQTQRGGPGLIKTEDTRDNTLAYNVLESALIGAGVMLTALTARQVVPALGRGSLQFLDVIATVFMQSHPSSKVQSAAASVLLTVQDTLQELRTVTP</sequence>